<protein>
    <submittedName>
        <fullName evidence="2">Uncharacterized protein</fullName>
    </submittedName>
</protein>
<evidence type="ECO:0000313" key="3">
    <source>
        <dbReference type="Proteomes" id="UP001552299"/>
    </source>
</evidence>
<name>A0ABD0U417_DENTH</name>
<accession>A0ABD0U417</accession>
<evidence type="ECO:0000256" key="1">
    <source>
        <dbReference type="SAM" id="MobiDB-lite"/>
    </source>
</evidence>
<reference evidence="2 3" key="1">
    <citation type="journal article" date="2024" name="Plant Biotechnol. J.">
        <title>Dendrobium thyrsiflorum genome and its molecular insights into genes involved in important horticultural traits.</title>
        <authorList>
            <person name="Chen B."/>
            <person name="Wang J.Y."/>
            <person name="Zheng P.J."/>
            <person name="Li K.L."/>
            <person name="Liang Y.M."/>
            <person name="Chen X.F."/>
            <person name="Zhang C."/>
            <person name="Zhao X."/>
            <person name="He X."/>
            <person name="Zhang G.Q."/>
            <person name="Liu Z.J."/>
            <person name="Xu Q."/>
        </authorList>
    </citation>
    <scope>NUCLEOTIDE SEQUENCE [LARGE SCALE GENOMIC DNA]</scope>
    <source>
        <strain evidence="2">GZMU011</strain>
    </source>
</reference>
<comment type="caution">
    <text evidence="2">The sequence shown here is derived from an EMBL/GenBank/DDBJ whole genome shotgun (WGS) entry which is preliminary data.</text>
</comment>
<evidence type="ECO:0000313" key="2">
    <source>
        <dbReference type="EMBL" id="KAL0906760.1"/>
    </source>
</evidence>
<feature type="compositionally biased region" description="Basic and acidic residues" evidence="1">
    <location>
        <begin position="1"/>
        <end position="10"/>
    </location>
</feature>
<dbReference type="AlphaFoldDB" id="A0ABD0U417"/>
<proteinExistence type="predicted"/>
<feature type="compositionally biased region" description="Basic and acidic residues" evidence="1">
    <location>
        <begin position="23"/>
        <end position="34"/>
    </location>
</feature>
<gene>
    <name evidence="2" type="ORF">M5K25_025279</name>
</gene>
<keyword evidence="3" id="KW-1185">Reference proteome</keyword>
<feature type="region of interest" description="Disordered" evidence="1">
    <location>
        <begin position="1"/>
        <end position="34"/>
    </location>
</feature>
<sequence>MTSSEARKASDNQGIGKNSIPIRQREDQEVEIREGERRLPPQEHIYKEVPEQAASEILIQFELMDGAISIQTRHHRRLLSAKKTIGNKLYVLAHEISIHPHKSTGEGITDELPLYIDSIGNNFSNPILRELVVEETVEKASKVTVQTLVTRYELVGEGETGH</sequence>
<organism evidence="2 3">
    <name type="scientific">Dendrobium thyrsiflorum</name>
    <name type="common">Pinecone-like raceme dendrobium</name>
    <name type="synonym">Orchid</name>
    <dbReference type="NCBI Taxonomy" id="117978"/>
    <lineage>
        <taxon>Eukaryota</taxon>
        <taxon>Viridiplantae</taxon>
        <taxon>Streptophyta</taxon>
        <taxon>Embryophyta</taxon>
        <taxon>Tracheophyta</taxon>
        <taxon>Spermatophyta</taxon>
        <taxon>Magnoliopsida</taxon>
        <taxon>Liliopsida</taxon>
        <taxon>Asparagales</taxon>
        <taxon>Orchidaceae</taxon>
        <taxon>Epidendroideae</taxon>
        <taxon>Malaxideae</taxon>
        <taxon>Dendrobiinae</taxon>
        <taxon>Dendrobium</taxon>
    </lineage>
</organism>
<dbReference type="EMBL" id="JANQDX010000018">
    <property type="protein sequence ID" value="KAL0906760.1"/>
    <property type="molecule type" value="Genomic_DNA"/>
</dbReference>
<dbReference type="Proteomes" id="UP001552299">
    <property type="component" value="Unassembled WGS sequence"/>
</dbReference>